<dbReference type="EMBL" id="BSPX01000084">
    <property type="protein sequence ID" value="GLT24313.1"/>
    <property type="molecule type" value="Genomic_DNA"/>
</dbReference>
<keyword evidence="3" id="KW-1185">Reference proteome</keyword>
<evidence type="ECO:0000256" key="1">
    <source>
        <dbReference type="SAM" id="Phobius"/>
    </source>
</evidence>
<feature type="transmembrane region" description="Helical" evidence="1">
    <location>
        <begin position="124"/>
        <end position="146"/>
    </location>
</feature>
<feature type="transmembrane region" description="Helical" evidence="1">
    <location>
        <begin position="20"/>
        <end position="38"/>
    </location>
</feature>
<feature type="transmembrane region" description="Helical" evidence="1">
    <location>
        <begin position="423"/>
        <end position="446"/>
    </location>
</feature>
<reference evidence="3" key="1">
    <citation type="journal article" date="2019" name="Int. J. Syst. Evol. Microbiol.">
        <title>The Global Catalogue of Microorganisms (GCM) 10K type strain sequencing project: providing services to taxonomists for standard genome sequencing and annotation.</title>
        <authorList>
            <consortium name="The Broad Institute Genomics Platform"/>
            <consortium name="The Broad Institute Genome Sequencing Center for Infectious Disease"/>
            <person name="Wu L."/>
            <person name="Ma J."/>
        </authorList>
    </citation>
    <scope>NUCLEOTIDE SEQUENCE [LARGE SCALE GENOMIC DNA]</scope>
    <source>
        <strain evidence="3">NBRC 102407</strain>
    </source>
</reference>
<feature type="transmembrane region" description="Helical" evidence="1">
    <location>
        <begin position="484"/>
        <end position="506"/>
    </location>
</feature>
<dbReference type="RefSeq" id="WP_284189480.1">
    <property type="nucleotide sequence ID" value="NZ_BSPX01000084.1"/>
</dbReference>
<comment type="caution">
    <text evidence="2">The sequence shown here is derived from an EMBL/GenBank/DDBJ whole genome shotgun (WGS) entry which is preliminary data.</text>
</comment>
<feature type="transmembrane region" description="Helical" evidence="1">
    <location>
        <begin position="166"/>
        <end position="185"/>
    </location>
</feature>
<sequence length="806" mass="84505">MTATAHSSAALYRSGPGARLYGGLVLVLAIVALSAWFAPYPLDRAVAGALLGAYGLALVIRPALWLVLLPALWPVVDLAPWGGHIHFTESDALALVTLAALGLREAFAPPVPTLAGRAPIKLRAGALGVFGLLAASVAIAGLRGGLPLPALDAGALIGYNTTVNALRVGKGFLLAFALIPFLQLAVRRDGDVALDRLTLGLTLGFAACAFAALWERVAFPGLTNFASDYRTSALFWEMHVGGAALDAWLMLSFPFAVLSFRRAHGVVGRAMALVVVGVGIYAMFTTFSRIVYGALFVSMAVLGVASLRRPAAHQPADRPRRHPAVLAALVGVVLAGGMLTFPEGGYRALLAFTGLALLVWPAGAALAGMRVGGFVLGLVGGLELAADCAAAALALPKGVYLAYAGLWALAALLIALRGRGLRVGGAVVLALLVGLALATVLISAFWSEPTRFMGSLGGALLVIAVLARQALGRTPLWQPRRHDLQGLLVVLVAGGMVVTTLGGYYMGARLSNTGFDAGTRFQHTTRSLGLVEGPLDALVGLGLGRYPEAYFWKVADPATPGSLALINDANGRAMRLAGPRQGRSIDEVVLLTQRLPVDTVTPLHLRFKARSEVDTQMIVQVCRKHLLYASPCATALVRLSGGKGWITVDSQLNDPGLASVGGLPRTTVLTFGTTSPTPIDLDDIELTDAQLRPLVANGGFEQGGAHWFFSSDRDHLPWHGKNLFVHTFVEQGVLGAAAVLLILVGGLRHLARAPTRLQAHAPTLLAALVGLATVGMVDSLLDMPRITVFLLLLAWLALNLRQPPAR</sequence>
<feature type="transmembrane region" description="Helical" evidence="1">
    <location>
        <begin position="290"/>
        <end position="311"/>
    </location>
</feature>
<feature type="transmembrane region" description="Helical" evidence="1">
    <location>
        <begin position="723"/>
        <end position="747"/>
    </location>
</feature>
<feature type="transmembrane region" description="Helical" evidence="1">
    <location>
        <begin position="759"/>
        <end position="777"/>
    </location>
</feature>
<feature type="transmembrane region" description="Helical" evidence="1">
    <location>
        <begin position="400"/>
        <end position="416"/>
    </location>
</feature>
<dbReference type="Proteomes" id="UP001157167">
    <property type="component" value="Unassembled WGS sequence"/>
</dbReference>
<feature type="transmembrane region" description="Helical" evidence="1">
    <location>
        <begin position="323"/>
        <end position="342"/>
    </location>
</feature>
<evidence type="ECO:0000313" key="3">
    <source>
        <dbReference type="Proteomes" id="UP001157167"/>
    </source>
</evidence>
<keyword evidence="1" id="KW-0812">Transmembrane</keyword>
<feature type="transmembrane region" description="Helical" evidence="1">
    <location>
        <begin position="783"/>
        <end position="800"/>
    </location>
</feature>
<feature type="transmembrane region" description="Helical" evidence="1">
    <location>
        <begin position="197"/>
        <end position="214"/>
    </location>
</feature>
<feature type="transmembrane region" description="Helical" evidence="1">
    <location>
        <begin position="374"/>
        <end position="394"/>
    </location>
</feature>
<feature type="transmembrane region" description="Helical" evidence="1">
    <location>
        <begin position="50"/>
        <end position="73"/>
    </location>
</feature>
<accession>A0ABQ6FFB0</accession>
<feature type="transmembrane region" description="Helical" evidence="1">
    <location>
        <begin position="266"/>
        <end position="284"/>
    </location>
</feature>
<feature type="transmembrane region" description="Helical" evidence="1">
    <location>
        <begin position="452"/>
        <end position="472"/>
    </location>
</feature>
<feature type="transmembrane region" description="Helical" evidence="1">
    <location>
        <begin position="348"/>
        <end position="367"/>
    </location>
</feature>
<gene>
    <name evidence="2" type="ORF">GCM10007933_37900</name>
</gene>
<proteinExistence type="predicted"/>
<evidence type="ECO:0000313" key="2">
    <source>
        <dbReference type="EMBL" id="GLT24313.1"/>
    </source>
</evidence>
<protein>
    <submittedName>
        <fullName evidence="2">Uncharacterized protein</fullName>
    </submittedName>
</protein>
<keyword evidence="1" id="KW-1133">Transmembrane helix</keyword>
<name>A0ABQ6FFB0_9RHOO</name>
<keyword evidence="1" id="KW-0472">Membrane</keyword>
<feature type="transmembrane region" description="Helical" evidence="1">
    <location>
        <begin position="234"/>
        <end position="259"/>
    </location>
</feature>
<organism evidence="2 3">
    <name type="scientific">Zoogloea oryzae</name>
    <dbReference type="NCBI Taxonomy" id="310767"/>
    <lineage>
        <taxon>Bacteria</taxon>
        <taxon>Pseudomonadati</taxon>
        <taxon>Pseudomonadota</taxon>
        <taxon>Betaproteobacteria</taxon>
        <taxon>Rhodocyclales</taxon>
        <taxon>Zoogloeaceae</taxon>
        <taxon>Zoogloea</taxon>
    </lineage>
</organism>